<keyword evidence="2" id="KW-0479">Metal-binding</keyword>
<feature type="domain" description="VIN3-like fibronectin type-III" evidence="8">
    <location>
        <begin position="347"/>
        <end position="433"/>
    </location>
</feature>
<dbReference type="PANTHER" id="PTHR46286:SF6">
    <property type="entry name" value="OS08G0220600 PROTEIN"/>
    <property type="match status" value="1"/>
</dbReference>
<evidence type="ECO:0000256" key="1">
    <source>
        <dbReference type="ARBA" id="ARBA00004123"/>
    </source>
</evidence>
<dbReference type="InterPro" id="IPR056990">
    <property type="entry name" value="VIN3-like_C"/>
</dbReference>
<accession>A0A6P6UWF0</accession>
<feature type="compositionally biased region" description="Basic and acidic residues" evidence="6">
    <location>
        <begin position="469"/>
        <end position="478"/>
    </location>
</feature>
<keyword evidence="3" id="KW-0863">Zinc-finger</keyword>
<keyword evidence="4" id="KW-0862">Zinc</keyword>
<dbReference type="InterPro" id="IPR032881">
    <property type="entry name" value="Oberon-like_PHD"/>
</dbReference>
<dbReference type="RefSeq" id="XP_027093982.2">
    <property type="nucleotide sequence ID" value="XM_027238181.2"/>
</dbReference>
<reference evidence="10" key="1">
    <citation type="journal article" date="2025" name="Foods">
        <title>Unveiling the Microbial Signatures of Arabica Coffee Cherries: Insights into Ripeness Specific Diversity, Functional Traits, and Implications for Quality and Safety.</title>
        <authorList>
            <consortium name="RefSeq"/>
            <person name="Tenea G.N."/>
            <person name="Cifuentes V."/>
            <person name="Reyes P."/>
            <person name="Cevallos-Vallejos M."/>
        </authorList>
    </citation>
    <scope>NUCLEOTIDE SEQUENCE [LARGE SCALE GENOMIC DNA]</scope>
</reference>
<feature type="compositionally biased region" description="Polar residues" evidence="6">
    <location>
        <begin position="500"/>
        <end position="526"/>
    </location>
</feature>
<dbReference type="Pfam" id="PF07227">
    <property type="entry name" value="PHD_Oberon"/>
    <property type="match status" value="1"/>
</dbReference>
<dbReference type="Pfam" id="PF23376">
    <property type="entry name" value="Fn3_VIN3"/>
    <property type="match status" value="1"/>
</dbReference>
<dbReference type="Proteomes" id="UP001652660">
    <property type="component" value="Chromosome 10c"/>
</dbReference>
<organism evidence="10 11">
    <name type="scientific">Coffea arabica</name>
    <name type="common">Arabian coffee</name>
    <dbReference type="NCBI Taxonomy" id="13443"/>
    <lineage>
        <taxon>Eukaryota</taxon>
        <taxon>Viridiplantae</taxon>
        <taxon>Streptophyta</taxon>
        <taxon>Embryophyta</taxon>
        <taxon>Tracheophyta</taxon>
        <taxon>Spermatophyta</taxon>
        <taxon>Magnoliopsida</taxon>
        <taxon>eudicotyledons</taxon>
        <taxon>Gunneridae</taxon>
        <taxon>Pentapetalae</taxon>
        <taxon>asterids</taxon>
        <taxon>lamiids</taxon>
        <taxon>Gentianales</taxon>
        <taxon>Rubiaceae</taxon>
        <taxon>Ixoroideae</taxon>
        <taxon>Gardenieae complex</taxon>
        <taxon>Bertiereae - Coffeeae clade</taxon>
        <taxon>Coffeeae</taxon>
        <taxon>Coffea</taxon>
    </lineage>
</organism>
<feature type="compositionally biased region" description="Polar residues" evidence="6">
    <location>
        <begin position="445"/>
        <end position="465"/>
    </location>
</feature>
<name>A0A6P6UWF0_COFAR</name>
<evidence type="ECO:0000313" key="10">
    <source>
        <dbReference type="Proteomes" id="UP001652660"/>
    </source>
</evidence>
<evidence type="ECO:0000256" key="2">
    <source>
        <dbReference type="ARBA" id="ARBA00022723"/>
    </source>
</evidence>
<dbReference type="OrthoDB" id="600557at2759"/>
<dbReference type="GO" id="GO:0040029">
    <property type="term" value="P:epigenetic regulation of gene expression"/>
    <property type="evidence" value="ECO:0007669"/>
    <property type="project" value="InterPro"/>
</dbReference>
<dbReference type="GO" id="GO:0005634">
    <property type="term" value="C:nucleus"/>
    <property type="evidence" value="ECO:0007669"/>
    <property type="project" value="UniProtKB-SubCell"/>
</dbReference>
<dbReference type="InterPro" id="IPR058585">
    <property type="entry name" value="Fn3_VIN3"/>
</dbReference>
<feature type="domain" description="VIN3-like C-terminal" evidence="9">
    <location>
        <begin position="533"/>
        <end position="604"/>
    </location>
</feature>
<evidence type="ECO:0000256" key="5">
    <source>
        <dbReference type="ARBA" id="ARBA00023242"/>
    </source>
</evidence>
<keyword evidence="5" id="KW-0539">Nucleus</keyword>
<dbReference type="GeneID" id="113714373"/>
<protein>
    <submittedName>
        <fullName evidence="11">VIN3-like protein 2 isoform X1</fullName>
    </submittedName>
</protein>
<dbReference type="PANTHER" id="PTHR46286">
    <property type="entry name" value="VIN3-LIKE PROTEIN 2-RELATED"/>
    <property type="match status" value="1"/>
</dbReference>
<evidence type="ECO:0000259" key="7">
    <source>
        <dbReference type="Pfam" id="PF07227"/>
    </source>
</evidence>
<dbReference type="GO" id="GO:0008270">
    <property type="term" value="F:zinc ion binding"/>
    <property type="evidence" value="ECO:0007669"/>
    <property type="project" value="UniProtKB-KW"/>
</dbReference>
<reference evidence="11" key="2">
    <citation type="submission" date="2025-08" db="UniProtKB">
        <authorList>
            <consortium name="RefSeq"/>
        </authorList>
    </citation>
    <scope>IDENTIFICATION</scope>
    <source>
        <tissue evidence="11">Leaves</tissue>
    </source>
</reference>
<evidence type="ECO:0000256" key="3">
    <source>
        <dbReference type="ARBA" id="ARBA00022771"/>
    </source>
</evidence>
<dbReference type="GO" id="GO:0010048">
    <property type="term" value="P:vernalization response"/>
    <property type="evidence" value="ECO:0007669"/>
    <property type="project" value="InterPro"/>
</dbReference>
<sequence>MRKPESKRVDSMASGFVCRSKKTSWSSLEEKRQLVHEIAQCLDDAPAVLNSFTRKELLEIICAEVGKECKCSGFTKPKMIEYLLELVTRKCNQETVKNLAPPSPSQDEKKFNKQRKNKYLSQLTTESDQSCAEIMVEDQKLLLCGNLACRAALSTDDAFCKRCSCCICLQYDENKDPSLWLTCDYNYPEEGELCGISCHLKCVLEHEPMGMKNQDSSANLDGYFCCVSCRKSNEVMRTWRKQLVVAKEARRVDVLCLRLSLSYKILVGTNKYKELLKIVESAVTILENEVGPLHRASATMDRRIVNRLSCGAQVQKLCASAVEAFDRMMASKCFDHVNEMESPAVKIHFEASSPAKVTIVLEYEDCILKDILGCRLWYRRYDMDYPQEPTYAVLAPVERLELYDLDPSTQYFCKISVDGETRTPLGVCEANWITPAQFDEKQAAGENTNEHNSQMRTESMNSSDSKVALSDDHSKELSFSEYGNKSDGSPALPSPMKNVSLASPSSNAPSTPCKSDGTTGMPQLVSKSQVKETDYEYAVRVIRKLEHEGHLGSDFRVKFLAWFSLKATVQEKRVVSVFVDTFVDDPSSLAGQLLDTFEDEICSEEKLASSHRFCTRLWH</sequence>
<feature type="domain" description="Oberon-like PHD finger" evidence="7">
    <location>
        <begin position="144"/>
        <end position="263"/>
    </location>
</feature>
<evidence type="ECO:0000259" key="8">
    <source>
        <dbReference type="Pfam" id="PF23376"/>
    </source>
</evidence>
<feature type="region of interest" description="Disordered" evidence="6">
    <location>
        <begin position="442"/>
        <end position="526"/>
    </location>
</feature>
<evidence type="ECO:0000313" key="11">
    <source>
        <dbReference type="RefSeq" id="XP_027093982.2"/>
    </source>
</evidence>
<proteinExistence type="predicted"/>
<dbReference type="Pfam" id="PF23380">
    <property type="entry name" value="VIN3_C"/>
    <property type="match status" value="1"/>
</dbReference>
<evidence type="ECO:0000259" key="9">
    <source>
        <dbReference type="Pfam" id="PF23380"/>
    </source>
</evidence>
<keyword evidence="10" id="KW-1185">Reference proteome</keyword>
<comment type="subcellular location">
    <subcellularLocation>
        <location evidence="1">Nucleus</location>
    </subcellularLocation>
</comment>
<dbReference type="InterPro" id="IPR044514">
    <property type="entry name" value="VIN3-like"/>
</dbReference>
<evidence type="ECO:0000256" key="6">
    <source>
        <dbReference type="SAM" id="MobiDB-lite"/>
    </source>
</evidence>
<evidence type="ECO:0000256" key="4">
    <source>
        <dbReference type="ARBA" id="ARBA00022833"/>
    </source>
</evidence>
<gene>
    <name evidence="11" type="primary">LOC113714373</name>
</gene>